<dbReference type="PANTHER" id="PTHR30307:SF0">
    <property type="entry name" value="S-ADENOSYLMETHIONINE:TRNA RIBOSYLTRANSFERASE-ISOMERASE"/>
    <property type="match status" value="1"/>
</dbReference>
<dbReference type="GO" id="GO:0051075">
    <property type="term" value="F:S-adenosylmethionine:tRNA ribosyltransferase-isomerase activity"/>
    <property type="evidence" value="ECO:0007669"/>
    <property type="project" value="TreeGrafter"/>
</dbReference>
<dbReference type="HAMAP" id="MF_00113">
    <property type="entry name" value="QueA"/>
    <property type="match status" value="1"/>
</dbReference>
<reference evidence="7" key="1">
    <citation type="submission" date="2020-05" db="EMBL/GenBank/DDBJ databases">
        <authorList>
            <person name="Chiriac C."/>
            <person name="Salcher M."/>
            <person name="Ghai R."/>
            <person name="Kavagutti S V."/>
        </authorList>
    </citation>
    <scope>NUCLEOTIDE SEQUENCE</scope>
</reference>
<dbReference type="InterPro" id="IPR036100">
    <property type="entry name" value="QueA_sf"/>
</dbReference>
<dbReference type="InterPro" id="IPR042118">
    <property type="entry name" value="QueA_dom1"/>
</dbReference>
<evidence type="ECO:0000256" key="2">
    <source>
        <dbReference type="ARBA" id="ARBA00022679"/>
    </source>
</evidence>
<evidence type="ECO:0000313" key="6">
    <source>
        <dbReference type="EMBL" id="CAB4666241.1"/>
    </source>
</evidence>
<evidence type="ECO:0000256" key="4">
    <source>
        <dbReference type="ARBA" id="ARBA00022785"/>
    </source>
</evidence>
<keyword evidence="4" id="KW-0671">Queuosine biosynthesis</keyword>
<dbReference type="PANTHER" id="PTHR30307">
    <property type="entry name" value="S-ADENOSYLMETHIONINE:TRNA RIBOSYLTRANSFERASE-ISOMERASE"/>
    <property type="match status" value="1"/>
</dbReference>
<dbReference type="Pfam" id="PF02547">
    <property type="entry name" value="Queuosine_synth"/>
    <property type="match status" value="1"/>
</dbReference>
<dbReference type="EMBL" id="CAEZZL010000001">
    <property type="protein sequence ID" value="CAB4751337.1"/>
    <property type="molecule type" value="Genomic_DNA"/>
</dbReference>
<dbReference type="GO" id="GO:0008616">
    <property type="term" value="P:tRNA queuosine(34) biosynthetic process"/>
    <property type="evidence" value="ECO:0007669"/>
    <property type="project" value="UniProtKB-KW"/>
</dbReference>
<evidence type="ECO:0000313" key="5">
    <source>
        <dbReference type="EMBL" id="CAB4367340.1"/>
    </source>
</evidence>
<keyword evidence="1" id="KW-0963">Cytoplasm</keyword>
<dbReference type="NCBIfam" id="NF001140">
    <property type="entry name" value="PRK00147.1"/>
    <property type="match status" value="1"/>
</dbReference>
<protein>
    <submittedName>
        <fullName evidence="7">Unannotated protein</fullName>
    </submittedName>
</protein>
<dbReference type="InterPro" id="IPR003699">
    <property type="entry name" value="QueA"/>
</dbReference>
<dbReference type="EMBL" id="CAFBQH010000002">
    <property type="protein sequence ID" value="CAB5044077.1"/>
    <property type="molecule type" value="Genomic_DNA"/>
</dbReference>
<dbReference type="Gene3D" id="2.40.10.240">
    <property type="entry name" value="QueA-like"/>
    <property type="match status" value="1"/>
</dbReference>
<dbReference type="AlphaFoldDB" id="A0A6J6TY87"/>
<dbReference type="Gene3D" id="3.40.1780.10">
    <property type="entry name" value="QueA-like"/>
    <property type="match status" value="1"/>
</dbReference>
<sequence length="333" mass="37265">MQLSDIDYELPERLIAQHPLEPRDSARLLVALDEGPLQHRQISDLVDVLEAGDVLVVNDTRVLPARLSLHRKTGGAAEVLLLEQRSSDFRLWEALVKPASKLKPDEVLEYFGKRVVRVGPRTEAGDTFVVEILDDKPLELLQRIGSMPLPPYIRSLLTDVERYQTIYARRSASAAAPTAGLHFTPELMDRLVSKGVVVETVELVVGLDTFKPISTDDPLDHLIHSEFYSVDQRVLDICADAKRVIAVGTTATRALESAASSGQLSGRTSLFITPGYQWKVVDVMMTNFHLPKTSLLLMIESFIGSRWRDIYAEAIQQEYRFLSFGDAMLLARQ</sequence>
<proteinExistence type="inferred from homology"/>
<dbReference type="EMBL" id="CAEZXA010000011">
    <property type="protein sequence ID" value="CAB4666241.1"/>
    <property type="molecule type" value="Genomic_DNA"/>
</dbReference>
<dbReference type="SUPFAM" id="SSF111337">
    <property type="entry name" value="QueA-like"/>
    <property type="match status" value="1"/>
</dbReference>
<evidence type="ECO:0000256" key="1">
    <source>
        <dbReference type="ARBA" id="ARBA00022490"/>
    </source>
</evidence>
<keyword evidence="3" id="KW-0949">S-adenosyl-L-methionine</keyword>
<keyword evidence="2" id="KW-0808">Transferase</keyword>
<organism evidence="7">
    <name type="scientific">freshwater metagenome</name>
    <dbReference type="NCBI Taxonomy" id="449393"/>
    <lineage>
        <taxon>unclassified sequences</taxon>
        <taxon>metagenomes</taxon>
        <taxon>ecological metagenomes</taxon>
    </lineage>
</organism>
<name>A0A6J6TY87_9ZZZZ</name>
<gene>
    <name evidence="6" type="ORF">UFOPK2334_00256</name>
    <name evidence="7" type="ORF">UFOPK2870_00063</name>
    <name evidence="5" type="ORF">UFOPK4179_00121</name>
    <name evidence="8" type="ORF">UFOPK4293_00068</name>
</gene>
<evidence type="ECO:0000313" key="8">
    <source>
        <dbReference type="EMBL" id="CAB5044077.1"/>
    </source>
</evidence>
<dbReference type="EMBL" id="CAETWZ010000006">
    <property type="protein sequence ID" value="CAB4367340.1"/>
    <property type="molecule type" value="Genomic_DNA"/>
</dbReference>
<accession>A0A6J6TY87</accession>
<dbReference type="NCBIfam" id="TIGR00113">
    <property type="entry name" value="queA"/>
    <property type="match status" value="1"/>
</dbReference>
<evidence type="ECO:0000313" key="7">
    <source>
        <dbReference type="EMBL" id="CAB4751337.1"/>
    </source>
</evidence>
<dbReference type="InterPro" id="IPR042119">
    <property type="entry name" value="QueA_dom2"/>
</dbReference>
<evidence type="ECO:0000256" key="3">
    <source>
        <dbReference type="ARBA" id="ARBA00022691"/>
    </source>
</evidence>